<organism evidence="2 3">
    <name type="scientific">Saguinus oedipus</name>
    <name type="common">Cotton-top tamarin</name>
    <name type="synonym">Oedipomidas oedipus</name>
    <dbReference type="NCBI Taxonomy" id="9490"/>
    <lineage>
        <taxon>Eukaryota</taxon>
        <taxon>Metazoa</taxon>
        <taxon>Chordata</taxon>
        <taxon>Craniata</taxon>
        <taxon>Vertebrata</taxon>
        <taxon>Euteleostomi</taxon>
        <taxon>Mammalia</taxon>
        <taxon>Eutheria</taxon>
        <taxon>Euarchontoglires</taxon>
        <taxon>Primates</taxon>
        <taxon>Haplorrhini</taxon>
        <taxon>Platyrrhini</taxon>
        <taxon>Cebidae</taxon>
        <taxon>Callitrichinae</taxon>
        <taxon>Saguinus</taxon>
    </lineage>
</organism>
<proteinExistence type="predicted"/>
<dbReference type="Proteomes" id="UP001266305">
    <property type="component" value="Unassembled WGS sequence"/>
</dbReference>
<gene>
    <name evidence="2" type="ORF">P7K49_018307</name>
</gene>
<reference evidence="2 3" key="1">
    <citation type="submission" date="2023-05" db="EMBL/GenBank/DDBJ databases">
        <title>B98-5 Cell Line De Novo Hybrid Assembly: An Optical Mapping Approach.</title>
        <authorList>
            <person name="Kananen K."/>
            <person name="Auerbach J.A."/>
            <person name="Kautto E."/>
            <person name="Blachly J.S."/>
        </authorList>
    </citation>
    <scope>NUCLEOTIDE SEQUENCE [LARGE SCALE GENOMIC DNA]</scope>
    <source>
        <strain evidence="2">B95-8</strain>
        <tissue evidence="2">Cell line</tissue>
    </source>
</reference>
<protein>
    <submittedName>
        <fullName evidence="2">Uncharacterized protein</fullName>
    </submittedName>
</protein>
<sequence>MWLPGCGTSGLEGCDDGLPSLEPKGNQTPLVVLSAEERKSQIKTALVHPHCVEEIVNISSSSLSPPSPPWSPWSTTFSLASGITKGVSEYHPGEQLKQFCS</sequence>
<name>A0ABQ9V5R7_SAGOE</name>
<keyword evidence="3" id="KW-1185">Reference proteome</keyword>
<feature type="region of interest" description="Disordered" evidence="1">
    <location>
        <begin position="1"/>
        <end position="22"/>
    </location>
</feature>
<comment type="caution">
    <text evidence="2">The sequence shown here is derived from an EMBL/GenBank/DDBJ whole genome shotgun (WGS) entry which is preliminary data.</text>
</comment>
<evidence type="ECO:0000313" key="3">
    <source>
        <dbReference type="Proteomes" id="UP001266305"/>
    </source>
</evidence>
<evidence type="ECO:0000313" key="2">
    <source>
        <dbReference type="EMBL" id="KAK2104451.1"/>
    </source>
</evidence>
<accession>A0ABQ9V5R7</accession>
<evidence type="ECO:0000256" key="1">
    <source>
        <dbReference type="SAM" id="MobiDB-lite"/>
    </source>
</evidence>
<dbReference type="EMBL" id="JASSZA010000008">
    <property type="protein sequence ID" value="KAK2104451.1"/>
    <property type="molecule type" value="Genomic_DNA"/>
</dbReference>